<evidence type="ECO:0000313" key="3">
    <source>
        <dbReference type="Proteomes" id="UP001359559"/>
    </source>
</evidence>
<dbReference type="Pfam" id="PF00657">
    <property type="entry name" value="Lipase_GDSL"/>
    <property type="match status" value="1"/>
</dbReference>
<comment type="similarity">
    <text evidence="1">Belongs to the 'GDSL' lipolytic enzyme family.</text>
</comment>
<dbReference type="FunFam" id="3.40.50.1110:FF:000003">
    <property type="entry name" value="GDSL esterase/lipase APG"/>
    <property type="match status" value="1"/>
</dbReference>
<evidence type="ECO:0000256" key="1">
    <source>
        <dbReference type="ARBA" id="ARBA00008668"/>
    </source>
</evidence>
<evidence type="ECO:0000313" key="2">
    <source>
        <dbReference type="EMBL" id="KAK7302882.1"/>
    </source>
</evidence>
<dbReference type="InterPro" id="IPR001087">
    <property type="entry name" value="GDSL"/>
</dbReference>
<protein>
    <recommendedName>
        <fullName evidence="4">GDSL esterase/lipase</fullName>
    </recommendedName>
</protein>
<name>A0AAN9PMK3_CLITE</name>
<keyword evidence="3" id="KW-1185">Reference proteome</keyword>
<organism evidence="2 3">
    <name type="scientific">Clitoria ternatea</name>
    <name type="common">Butterfly pea</name>
    <dbReference type="NCBI Taxonomy" id="43366"/>
    <lineage>
        <taxon>Eukaryota</taxon>
        <taxon>Viridiplantae</taxon>
        <taxon>Streptophyta</taxon>
        <taxon>Embryophyta</taxon>
        <taxon>Tracheophyta</taxon>
        <taxon>Spermatophyta</taxon>
        <taxon>Magnoliopsida</taxon>
        <taxon>eudicotyledons</taxon>
        <taxon>Gunneridae</taxon>
        <taxon>Pentapetalae</taxon>
        <taxon>rosids</taxon>
        <taxon>fabids</taxon>
        <taxon>Fabales</taxon>
        <taxon>Fabaceae</taxon>
        <taxon>Papilionoideae</taxon>
        <taxon>50 kb inversion clade</taxon>
        <taxon>NPAAA clade</taxon>
        <taxon>indigoferoid/millettioid clade</taxon>
        <taxon>Phaseoleae</taxon>
        <taxon>Clitoria</taxon>
    </lineage>
</organism>
<dbReference type="EMBL" id="JAYKXN010000003">
    <property type="protein sequence ID" value="KAK7302882.1"/>
    <property type="molecule type" value="Genomic_DNA"/>
</dbReference>
<dbReference type="CDD" id="cd01837">
    <property type="entry name" value="SGNH_plant_lipase_like"/>
    <property type="match status" value="1"/>
</dbReference>
<proteinExistence type="inferred from homology"/>
<reference evidence="2 3" key="1">
    <citation type="submission" date="2024-01" db="EMBL/GenBank/DDBJ databases">
        <title>The genomes of 5 underutilized Papilionoideae crops provide insights into root nodulation and disease resistance.</title>
        <authorList>
            <person name="Yuan L."/>
        </authorList>
    </citation>
    <scope>NUCLEOTIDE SEQUENCE [LARGE SCALE GENOMIC DNA]</scope>
    <source>
        <strain evidence="2">LY-2023</strain>
        <tissue evidence="2">Leaf</tissue>
    </source>
</reference>
<dbReference type="Gene3D" id="3.40.50.1110">
    <property type="entry name" value="SGNH hydrolase"/>
    <property type="match status" value="1"/>
</dbReference>
<dbReference type="SUPFAM" id="SSF52266">
    <property type="entry name" value="SGNH hydrolase"/>
    <property type="match status" value="1"/>
</dbReference>
<gene>
    <name evidence="2" type="ORF">RJT34_13779</name>
</gene>
<comment type="caution">
    <text evidence="2">The sequence shown here is derived from an EMBL/GenBank/DDBJ whole genome shotgun (WGS) entry which is preliminary data.</text>
</comment>
<dbReference type="InterPro" id="IPR035669">
    <property type="entry name" value="SGNH_plant_lipase-like"/>
</dbReference>
<accession>A0AAN9PMK3</accession>
<dbReference type="GO" id="GO:0016788">
    <property type="term" value="F:hydrolase activity, acting on ester bonds"/>
    <property type="evidence" value="ECO:0007669"/>
    <property type="project" value="InterPro"/>
</dbReference>
<sequence length="385" mass="43547">MTLRGVFKEWCMGLVACETEILERPMEFYYSMVKMVLAVAIIMPWCSSLAMDIHLMRQLTAKYNVSCILVFGDSSVDPGNNNALNTTIKSNFPPYGKDFFDSRPTGRFTNGRLATDFVAEAVGYRKVIPPFLDPNLKLEDLPYGVSFASAATGYDDYTAEVSNVLSVSKQLEYLEHYKIHLRKLVSEERAEFILRNAMYVISMGTNDFLQNYYLEPTRPKQFTLQQFEDFLLYRFTRGVEAMHRFGARRLVVVGVLPLGCMPLMKTVWNQQTCVKTLNDAAYSFNAKLIQQIHKLKAKLGLQAVYVDVYGLIQSALTNPKQYGFIEGSKGCCGTGTVEYGDSCKGMSTCSEPDKYVFWDAVHPTEKMYKIVADNVMESVTKELSS</sequence>
<dbReference type="PANTHER" id="PTHR45642">
    <property type="entry name" value="GDSL ESTERASE/LIPASE EXL3"/>
    <property type="match status" value="1"/>
</dbReference>
<dbReference type="Proteomes" id="UP001359559">
    <property type="component" value="Unassembled WGS sequence"/>
</dbReference>
<dbReference type="InterPro" id="IPR050592">
    <property type="entry name" value="GDSL_lipolytic_enzyme"/>
</dbReference>
<dbReference type="AlphaFoldDB" id="A0AAN9PMK3"/>
<evidence type="ECO:0008006" key="4">
    <source>
        <dbReference type="Google" id="ProtNLM"/>
    </source>
</evidence>
<dbReference type="PANTHER" id="PTHR45642:SF7">
    <property type="entry name" value="GDSL ESTERASE_LIPASE"/>
    <property type="match status" value="1"/>
</dbReference>
<dbReference type="InterPro" id="IPR036514">
    <property type="entry name" value="SGNH_hydro_sf"/>
</dbReference>